<dbReference type="AlphaFoldDB" id="W6TYP9"/>
<sequence>MLRLAEKMVLVLVVRQRQAFSSICTFCIMRNIAHVLAVLTVELSTQSSYIPLNVSFADPNLSNIGCFAYVER</sequence>
<protein>
    <submittedName>
        <fullName evidence="1">Uncharacterized protein</fullName>
    </submittedName>
</protein>
<dbReference type="Proteomes" id="UP000019149">
    <property type="component" value="Unassembled WGS sequence"/>
</dbReference>
<reference evidence="1 2" key="1">
    <citation type="journal article" date="2013" name="Nat. Genet.">
        <title>The genome of the hydatid tapeworm Echinococcus granulosus.</title>
        <authorList>
            <person name="Zheng H."/>
            <person name="Zhang W."/>
            <person name="Zhang L."/>
            <person name="Zhang Z."/>
            <person name="Li J."/>
            <person name="Lu G."/>
            <person name="Zhu Y."/>
            <person name="Wang Y."/>
            <person name="Huang Y."/>
            <person name="Liu J."/>
            <person name="Kang H."/>
            <person name="Chen J."/>
            <person name="Wang L."/>
            <person name="Chen A."/>
            <person name="Yu S."/>
            <person name="Gao Z."/>
            <person name="Jin L."/>
            <person name="Gu W."/>
            <person name="Wang Z."/>
            <person name="Zhao L."/>
            <person name="Shi B."/>
            <person name="Wen H."/>
            <person name="Lin R."/>
            <person name="Jones M.K."/>
            <person name="Brejova B."/>
            <person name="Vinar T."/>
            <person name="Zhao G."/>
            <person name="McManus D.P."/>
            <person name="Chen Z."/>
            <person name="Zhou Y."/>
            <person name="Wang S."/>
        </authorList>
    </citation>
    <scope>NUCLEOTIDE SEQUENCE [LARGE SCALE GENOMIC DNA]</scope>
</reference>
<proteinExistence type="predicted"/>
<dbReference type="GeneID" id="36347008"/>
<name>W6TYP9_ECHGR</name>
<dbReference type="RefSeq" id="XP_024345044.1">
    <property type="nucleotide sequence ID" value="XM_024500542.1"/>
</dbReference>
<accession>W6TYP9</accession>
<gene>
    <name evidence="1" type="ORF">EGR_11301</name>
</gene>
<organism evidence="1 2">
    <name type="scientific">Echinococcus granulosus</name>
    <name type="common">Hydatid tapeworm</name>
    <dbReference type="NCBI Taxonomy" id="6210"/>
    <lineage>
        <taxon>Eukaryota</taxon>
        <taxon>Metazoa</taxon>
        <taxon>Spiralia</taxon>
        <taxon>Lophotrochozoa</taxon>
        <taxon>Platyhelminthes</taxon>
        <taxon>Cestoda</taxon>
        <taxon>Eucestoda</taxon>
        <taxon>Cyclophyllidea</taxon>
        <taxon>Taeniidae</taxon>
        <taxon>Echinococcus</taxon>
        <taxon>Echinococcus granulosus group</taxon>
    </lineage>
</organism>
<dbReference type="KEGG" id="egl:EGR_11301"/>
<keyword evidence="2" id="KW-1185">Reference proteome</keyword>
<comment type="caution">
    <text evidence="1">The sequence shown here is derived from an EMBL/GenBank/DDBJ whole genome shotgun (WGS) entry which is preliminary data.</text>
</comment>
<dbReference type="CTD" id="36347008"/>
<dbReference type="EMBL" id="APAU02000782">
    <property type="protein sequence ID" value="EUB53848.1"/>
    <property type="molecule type" value="Genomic_DNA"/>
</dbReference>
<evidence type="ECO:0000313" key="2">
    <source>
        <dbReference type="Proteomes" id="UP000019149"/>
    </source>
</evidence>
<evidence type="ECO:0000313" key="1">
    <source>
        <dbReference type="EMBL" id="EUB53848.1"/>
    </source>
</evidence>